<dbReference type="Pfam" id="PF06836">
    <property type="entry name" value="DUF1240"/>
    <property type="match status" value="1"/>
</dbReference>
<evidence type="ECO:0000313" key="2">
    <source>
        <dbReference type="EMBL" id="MDB6373229.1"/>
    </source>
</evidence>
<dbReference type="InterPro" id="IPR010665">
    <property type="entry name" value="DUF1240"/>
</dbReference>
<dbReference type="RefSeq" id="WP_271866826.1">
    <property type="nucleotide sequence ID" value="NZ_JAQMFO010000022.1"/>
</dbReference>
<sequence>MDNINKIKIYVGSLFVFFMAVLFVFFSLNDYIGFFRRDSIITFSWKSAGFIWFTPLLIHISYALLRIAKNKTKNLNGKIGDYISCVSIIGFILTLFVSFYVDDELKLEGYVTCSKSSWMAPNKYVKDISFCH</sequence>
<evidence type="ECO:0000256" key="1">
    <source>
        <dbReference type="SAM" id="Phobius"/>
    </source>
</evidence>
<dbReference type="EMBL" id="JAQMFO010000022">
    <property type="protein sequence ID" value="MDB6373229.1"/>
    <property type="molecule type" value="Genomic_DNA"/>
</dbReference>
<feature type="transmembrane region" description="Helical" evidence="1">
    <location>
        <begin position="48"/>
        <end position="67"/>
    </location>
</feature>
<evidence type="ECO:0000313" key="3">
    <source>
        <dbReference type="Proteomes" id="UP001212996"/>
    </source>
</evidence>
<feature type="transmembrane region" description="Helical" evidence="1">
    <location>
        <begin position="79"/>
        <end position="101"/>
    </location>
</feature>
<keyword evidence="1" id="KW-1133">Transmembrane helix</keyword>
<dbReference type="AlphaFoldDB" id="A0AAW6BHY6"/>
<keyword evidence="1" id="KW-0472">Membrane</keyword>
<accession>A0AAW6BHY6</accession>
<name>A0AAW6BHY6_9GAMM</name>
<comment type="caution">
    <text evidence="2">The sequence shown here is derived from an EMBL/GenBank/DDBJ whole genome shotgun (WGS) entry which is preliminary data.</text>
</comment>
<reference evidence="2" key="1">
    <citation type="submission" date="2023-01" db="EMBL/GenBank/DDBJ databases">
        <title>Genome sequencing of Photorhabdus bodei 09-20.</title>
        <authorList>
            <person name="Kalindamar S."/>
            <person name="Kumru S."/>
        </authorList>
    </citation>
    <scope>NUCLEOTIDE SEQUENCE</scope>
    <source>
        <strain evidence="2">09-20</strain>
    </source>
</reference>
<dbReference type="Proteomes" id="UP001212996">
    <property type="component" value="Unassembled WGS sequence"/>
</dbReference>
<protein>
    <submittedName>
        <fullName evidence="2">DUF1240 domain-containing protein</fullName>
    </submittedName>
</protein>
<proteinExistence type="predicted"/>
<feature type="transmembrane region" description="Helical" evidence="1">
    <location>
        <begin position="7"/>
        <end position="28"/>
    </location>
</feature>
<organism evidence="2 3">
    <name type="scientific">Photorhabdus bodei</name>
    <dbReference type="NCBI Taxonomy" id="2029681"/>
    <lineage>
        <taxon>Bacteria</taxon>
        <taxon>Pseudomonadati</taxon>
        <taxon>Pseudomonadota</taxon>
        <taxon>Gammaproteobacteria</taxon>
        <taxon>Enterobacterales</taxon>
        <taxon>Morganellaceae</taxon>
        <taxon>Photorhabdus</taxon>
    </lineage>
</organism>
<keyword evidence="1" id="KW-0812">Transmembrane</keyword>
<gene>
    <name evidence="2" type="ORF">PH362_15090</name>
</gene>